<evidence type="ECO:0000256" key="3">
    <source>
        <dbReference type="SAM" id="MobiDB-lite"/>
    </source>
</evidence>
<dbReference type="EMBL" id="JAGTXO010000002">
    <property type="protein sequence ID" value="KAG8469390.1"/>
    <property type="molecule type" value="Genomic_DNA"/>
</dbReference>
<keyword evidence="7" id="KW-1185">Reference proteome</keyword>
<dbReference type="OrthoDB" id="426001at2759"/>
<reference evidence="6" key="1">
    <citation type="submission" date="2021-05" db="EMBL/GenBank/DDBJ databases">
        <title>The genome of the haptophyte Pavlova lutheri (Diacronema luteri, Pavlovales) - a model for lipid biosynthesis in eukaryotic algae.</title>
        <authorList>
            <person name="Hulatt C.J."/>
            <person name="Posewitz M.C."/>
        </authorList>
    </citation>
    <scope>NUCLEOTIDE SEQUENCE</scope>
    <source>
        <strain evidence="6">NIVA-4/92</strain>
    </source>
</reference>
<feature type="domain" description="Tyrosine specific protein phosphatases" evidence="5">
    <location>
        <begin position="296"/>
        <end position="353"/>
    </location>
</feature>
<proteinExistence type="predicted"/>
<dbReference type="InterPro" id="IPR000387">
    <property type="entry name" value="Tyr_Pase_dom"/>
</dbReference>
<dbReference type="GO" id="GO:0008579">
    <property type="term" value="F:JUN kinase phosphatase activity"/>
    <property type="evidence" value="ECO:0007669"/>
    <property type="project" value="TreeGrafter"/>
</dbReference>
<dbReference type="PROSITE" id="PS50056">
    <property type="entry name" value="TYR_PHOSPHATASE_2"/>
    <property type="match status" value="1"/>
</dbReference>
<keyword evidence="1" id="KW-0378">Hydrolase</keyword>
<dbReference type="AlphaFoldDB" id="A0A8J5Y140"/>
<dbReference type="PANTHER" id="PTHR46377">
    <property type="entry name" value="DUAL SPECIFICITY PROTEIN PHOSPHATASE 19"/>
    <property type="match status" value="1"/>
</dbReference>
<dbReference type="InterPro" id="IPR016130">
    <property type="entry name" value="Tyr_Pase_AS"/>
</dbReference>
<dbReference type="SMART" id="SM00195">
    <property type="entry name" value="DSPc"/>
    <property type="match status" value="1"/>
</dbReference>
<dbReference type="PROSITE" id="PS50054">
    <property type="entry name" value="TYR_PHOSPHATASE_DUAL"/>
    <property type="match status" value="1"/>
</dbReference>
<evidence type="ECO:0000259" key="4">
    <source>
        <dbReference type="PROSITE" id="PS50054"/>
    </source>
</evidence>
<accession>A0A8J5Y140</accession>
<evidence type="ECO:0008006" key="8">
    <source>
        <dbReference type="Google" id="ProtNLM"/>
    </source>
</evidence>
<dbReference type="PROSITE" id="PS00383">
    <property type="entry name" value="TYR_PHOSPHATASE_1"/>
    <property type="match status" value="1"/>
</dbReference>
<dbReference type="Proteomes" id="UP000751190">
    <property type="component" value="Unassembled WGS sequence"/>
</dbReference>
<feature type="domain" description="Tyrosine-protein phosphatase" evidence="4">
    <location>
        <begin position="233"/>
        <end position="375"/>
    </location>
</feature>
<protein>
    <recommendedName>
        <fullName evidence="8">Protein-serine/threonine phosphatase</fullName>
    </recommendedName>
</protein>
<dbReference type="CDD" id="cd14498">
    <property type="entry name" value="DSP"/>
    <property type="match status" value="1"/>
</dbReference>
<comment type="caution">
    <text evidence="6">The sequence shown here is derived from an EMBL/GenBank/DDBJ whole genome shotgun (WGS) entry which is preliminary data.</text>
</comment>
<evidence type="ECO:0000313" key="6">
    <source>
        <dbReference type="EMBL" id="KAG8469390.1"/>
    </source>
</evidence>
<sequence length="388" mass="42070">MSAEQLKRAIREGARRQQGTFDVPSYISIGDPYKDGTPPSRAGRWTKPHHSAASMLHPARPEEAGPPAPPFMTGAQLTRIDNTAVTARWRKQIEAEFKASLPKQHSGRAAPYAMHEPDAYTATSPRPLAAGEALVGGGAPHAPPLPAPQQPVVAPPPMLAYAQAPSGYVWPPPPPPMILIPAQLHAHAHHWHHHRASAPPAPATQYVPYPSLPSGTRDGWPPGPYGVPLVMKLPAMIRPDLLIGSISEAQDFAELSRLGCTHVLNMAHGVCHVECGERFTYLGIDADDSPSYDLLGEHFDAAYVFYRECRETGGRLFIHCMAGINRSGAMAIAFLVADGMDLLSAARHVHRVRGPVCWNKGFQLQLVRHARTRGLLVESEPSCRDEGG</sequence>
<dbReference type="InterPro" id="IPR020422">
    <property type="entry name" value="TYR_PHOSPHATASE_DUAL_dom"/>
</dbReference>
<gene>
    <name evidence="6" type="ORF">KFE25_005845</name>
</gene>
<feature type="region of interest" description="Disordered" evidence="3">
    <location>
        <begin position="1"/>
        <end position="63"/>
    </location>
</feature>
<dbReference type="Gene3D" id="3.90.190.10">
    <property type="entry name" value="Protein tyrosine phosphatase superfamily"/>
    <property type="match status" value="1"/>
</dbReference>
<dbReference type="InterPro" id="IPR029021">
    <property type="entry name" value="Prot-tyrosine_phosphatase-like"/>
</dbReference>
<dbReference type="PANTHER" id="PTHR46377:SF1">
    <property type="entry name" value="DUAL SPECIFICITY PROTEIN PHOSPHATASE 19"/>
    <property type="match status" value="1"/>
</dbReference>
<evidence type="ECO:0000259" key="5">
    <source>
        <dbReference type="PROSITE" id="PS50056"/>
    </source>
</evidence>
<evidence type="ECO:0000256" key="2">
    <source>
        <dbReference type="ARBA" id="ARBA00022912"/>
    </source>
</evidence>
<dbReference type="InterPro" id="IPR000340">
    <property type="entry name" value="Dual-sp_phosphatase_cat-dom"/>
</dbReference>
<dbReference type="GO" id="GO:0005737">
    <property type="term" value="C:cytoplasm"/>
    <property type="evidence" value="ECO:0007669"/>
    <property type="project" value="TreeGrafter"/>
</dbReference>
<keyword evidence="2" id="KW-0904">Protein phosphatase</keyword>
<dbReference type="Pfam" id="PF00782">
    <property type="entry name" value="DSPc"/>
    <property type="match status" value="1"/>
</dbReference>
<name>A0A8J5Y140_DIALT</name>
<evidence type="ECO:0000313" key="7">
    <source>
        <dbReference type="Proteomes" id="UP000751190"/>
    </source>
</evidence>
<organism evidence="6 7">
    <name type="scientific">Diacronema lutheri</name>
    <name type="common">Unicellular marine alga</name>
    <name type="synonym">Monochrysis lutheri</name>
    <dbReference type="NCBI Taxonomy" id="2081491"/>
    <lineage>
        <taxon>Eukaryota</taxon>
        <taxon>Haptista</taxon>
        <taxon>Haptophyta</taxon>
        <taxon>Pavlovophyceae</taxon>
        <taxon>Pavlovales</taxon>
        <taxon>Pavlovaceae</taxon>
        <taxon>Diacronema</taxon>
    </lineage>
</organism>
<dbReference type="SUPFAM" id="SSF52799">
    <property type="entry name" value="(Phosphotyrosine protein) phosphatases II"/>
    <property type="match status" value="1"/>
</dbReference>
<dbReference type="PRINTS" id="PR01908">
    <property type="entry name" value="ADSPHPHTASE"/>
</dbReference>
<feature type="compositionally biased region" description="Basic and acidic residues" evidence="3">
    <location>
        <begin position="1"/>
        <end position="15"/>
    </location>
</feature>
<evidence type="ECO:0000256" key="1">
    <source>
        <dbReference type="ARBA" id="ARBA00022801"/>
    </source>
</evidence>